<feature type="transmembrane region" description="Helical" evidence="2">
    <location>
        <begin position="146"/>
        <end position="166"/>
    </location>
</feature>
<sequence length="374" mass="42318">MNFDIIMSSLAGYVSFSPDAIPFDCEHAGYDFGHRMVLMTMSPVAAIMLIKAFALAMYVRDRCKGIPIEEAATSVRNGTTNLALLILYLVFPSCATIVFSAFTCTSFELPDTLFEDTGFEPTTSYLTADLTISCESPYYEDYIQPYAIAMVLLYPVGVPFFFWVLLYTNRRQLYPDVVRGKTEEEIHDLPECQDALALRPRSIRFLYYAYEPRCYWFEIFECFRRLLLSSFLPVIGGFLGSTVQIAVAVCVSLVAIKTYTYYMPFDDVTDDYIAEITQWQFFAIIQCALLMQVAPASQEDTIGLVFLAIALVVVPLVFIMFAQDLLQLRSELKKAAQVETATHELFEEEEEQGSETGHFVSMEQPKASEINPDS</sequence>
<keyword evidence="2" id="KW-1133">Transmembrane helix</keyword>
<feature type="region of interest" description="Disordered" evidence="1">
    <location>
        <begin position="346"/>
        <end position="374"/>
    </location>
</feature>
<reference evidence="3" key="1">
    <citation type="submission" date="2021-01" db="EMBL/GenBank/DDBJ databases">
        <authorList>
            <person name="Corre E."/>
            <person name="Pelletier E."/>
            <person name="Niang G."/>
            <person name="Scheremetjew M."/>
            <person name="Finn R."/>
            <person name="Kale V."/>
            <person name="Holt S."/>
            <person name="Cochrane G."/>
            <person name="Meng A."/>
            <person name="Brown T."/>
            <person name="Cohen L."/>
        </authorList>
    </citation>
    <scope>NUCLEOTIDE SEQUENCE</scope>
    <source>
        <strain evidence="3">CCMP1381</strain>
    </source>
</reference>
<feature type="transmembrane region" description="Helical" evidence="2">
    <location>
        <begin position="301"/>
        <end position="322"/>
    </location>
</feature>
<dbReference type="PANTHER" id="PTHR11319">
    <property type="entry name" value="G PROTEIN-COUPLED RECEPTOR-RELATED"/>
    <property type="match status" value="1"/>
</dbReference>
<organism evidence="3">
    <name type="scientific">Octactis speculum</name>
    <dbReference type="NCBI Taxonomy" id="3111310"/>
    <lineage>
        <taxon>Eukaryota</taxon>
        <taxon>Sar</taxon>
        <taxon>Stramenopiles</taxon>
        <taxon>Ochrophyta</taxon>
        <taxon>Dictyochophyceae</taxon>
        <taxon>Dictyochales</taxon>
        <taxon>Dictyochaceae</taxon>
        <taxon>Octactis</taxon>
    </lineage>
</organism>
<feature type="transmembrane region" description="Helical" evidence="2">
    <location>
        <begin position="80"/>
        <end position="102"/>
    </location>
</feature>
<accession>A0A7S2BXC9</accession>
<feature type="transmembrane region" description="Helical" evidence="2">
    <location>
        <begin position="36"/>
        <end position="59"/>
    </location>
</feature>
<feature type="transmembrane region" description="Helical" evidence="2">
    <location>
        <begin position="231"/>
        <end position="256"/>
    </location>
</feature>
<dbReference type="PANTHER" id="PTHR11319:SF35">
    <property type="entry name" value="OUTER MEMBRANE PROTEIN PMPC-RELATED"/>
    <property type="match status" value="1"/>
</dbReference>
<keyword evidence="2" id="KW-0472">Membrane</keyword>
<feature type="transmembrane region" description="Helical" evidence="2">
    <location>
        <begin position="276"/>
        <end position="294"/>
    </location>
</feature>
<gene>
    <name evidence="3" type="ORF">DSPE1174_LOCUS10736</name>
</gene>
<evidence type="ECO:0000256" key="2">
    <source>
        <dbReference type="SAM" id="Phobius"/>
    </source>
</evidence>
<evidence type="ECO:0000256" key="1">
    <source>
        <dbReference type="SAM" id="MobiDB-lite"/>
    </source>
</evidence>
<dbReference type="AlphaFoldDB" id="A0A7S2BXC9"/>
<protein>
    <submittedName>
        <fullName evidence="3">Uncharacterized protein</fullName>
    </submittedName>
</protein>
<evidence type="ECO:0000313" key="3">
    <source>
        <dbReference type="EMBL" id="CAD9409612.1"/>
    </source>
</evidence>
<name>A0A7S2BXC9_9STRA</name>
<proteinExistence type="predicted"/>
<keyword evidence="2" id="KW-0812">Transmembrane</keyword>
<dbReference type="EMBL" id="HBGS01020877">
    <property type="protein sequence ID" value="CAD9409612.1"/>
    <property type="molecule type" value="Transcribed_RNA"/>
</dbReference>